<sequence>MSDTTLVRQIWIMYPRRYHTRISGKRKHPIQNYGSCLHNHSFQKIICTIKENPFCNLETSMENTKRKEKILTLVIKCIIINGYSETK</sequence>
<evidence type="ECO:0000313" key="1">
    <source>
        <dbReference type="EMBL" id="MBX37729.1"/>
    </source>
</evidence>
<name>A0A2P2N5H2_RHIMU</name>
<proteinExistence type="predicted"/>
<accession>A0A2P2N5H2</accession>
<dbReference type="EMBL" id="GGEC01057245">
    <property type="protein sequence ID" value="MBX37729.1"/>
    <property type="molecule type" value="Transcribed_RNA"/>
</dbReference>
<reference evidence="1" key="1">
    <citation type="submission" date="2018-02" db="EMBL/GenBank/DDBJ databases">
        <title>Rhizophora mucronata_Transcriptome.</title>
        <authorList>
            <person name="Meera S.P."/>
            <person name="Sreeshan A."/>
            <person name="Augustine A."/>
        </authorList>
    </citation>
    <scope>NUCLEOTIDE SEQUENCE</scope>
    <source>
        <tissue evidence="1">Leaf</tissue>
    </source>
</reference>
<organism evidence="1">
    <name type="scientific">Rhizophora mucronata</name>
    <name type="common">Asiatic mangrove</name>
    <dbReference type="NCBI Taxonomy" id="61149"/>
    <lineage>
        <taxon>Eukaryota</taxon>
        <taxon>Viridiplantae</taxon>
        <taxon>Streptophyta</taxon>
        <taxon>Embryophyta</taxon>
        <taxon>Tracheophyta</taxon>
        <taxon>Spermatophyta</taxon>
        <taxon>Magnoliopsida</taxon>
        <taxon>eudicotyledons</taxon>
        <taxon>Gunneridae</taxon>
        <taxon>Pentapetalae</taxon>
        <taxon>rosids</taxon>
        <taxon>fabids</taxon>
        <taxon>Malpighiales</taxon>
        <taxon>Rhizophoraceae</taxon>
        <taxon>Rhizophora</taxon>
    </lineage>
</organism>
<protein>
    <submittedName>
        <fullName evidence="1">Uncharacterized protein</fullName>
    </submittedName>
</protein>
<dbReference type="AlphaFoldDB" id="A0A2P2N5H2"/>